<evidence type="ECO:0000256" key="10">
    <source>
        <dbReference type="PROSITE-ProRule" id="PRU10072"/>
    </source>
</evidence>
<evidence type="ECO:0000256" key="5">
    <source>
        <dbReference type="ARBA" id="ARBA00018429"/>
    </source>
</evidence>
<gene>
    <name evidence="9" type="primary">ung</name>
    <name evidence="13" type="ORF">DFP86_11649</name>
</gene>
<dbReference type="InterPro" id="IPR018085">
    <property type="entry name" value="Ura-DNA_Glyclase_AS"/>
</dbReference>
<comment type="function">
    <text evidence="2 9 11">Excises uracil residues from the DNA which can arise as a result of misincorporation of dUMP residues by DNA polymerase or due to deamination of cytosine.</text>
</comment>
<evidence type="ECO:0000256" key="9">
    <source>
        <dbReference type="HAMAP-Rule" id="MF_00148"/>
    </source>
</evidence>
<dbReference type="PANTHER" id="PTHR11264">
    <property type="entry name" value="URACIL-DNA GLYCOSYLASE"/>
    <property type="match status" value="1"/>
</dbReference>
<dbReference type="GO" id="GO:0005737">
    <property type="term" value="C:cytoplasm"/>
    <property type="evidence" value="ECO:0007669"/>
    <property type="project" value="UniProtKB-SubCell"/>
</dbReference>
<dbReference type="NCBIfam" id="NF003589">
    <property type="entry name" value="PRK05254.1-2"/>
    <property type="match status" value="1"/>
</dbReference>
<dbReference type="SMART" id="SM00986">
    <property type="entry name" value="UDG"/>
    <property type="match status" value="1"/>
</dbReference>
<proteinExistence type="inferred from homology"/>
<comment type="caution">
    <text evidence="13">The sequence shown here is derived from an EMBL/GenBank/DDBJ whole genome shotgun (WGS) entry which is preliminary data.</text>
</comment>
<evidence type="ECO:0000256" key="1">
    <source>
        <dbReference type="ARBA" id="ARBA00001400"/>
    </source>
</evidence>
<evidence type="ECO:0000256" key="3">
    <source>
        <dbReference type="ARBA" id="ARBA00008184"/>
    </source>
</evidence>
<dbReference type="Pfam" id="PF03167">
    <property type="entry name" value="UDG"/>
    <property type="match status" value="1"/>
</dbReference>
<keyword evidence="8 9" id="KW-0234">DNA repair</keyword>
<evidence type="ECO:0000259" key="12">
    <source>
        <dbReference type="SMART" id="SM00986"/>
    </source>
</evidence>
<dbReference type="Proteomes" id="UP000295611">
    <property type="component" value="Unassembled WGS sequence"/>
</dbReference>
<comment type="subcellular location">
    <subcellularLocation>
        <location evidence="9">Cytoplasm</location>
    </subcellularLocation>
</comment>
<dbReference type="PANTHER" id="PTHR11264:SF0">
    <property type="entry name" value="URACIL-DNA GLYCOSYLASE"/>
    <property type="match status" value="1"/>
</dbReference>
<keyword evidence="6 9" id="KW-0227">DNA damage</keyword>
<dbReference type="EMBL" id="SNZP01000016">
    <property type="protein sequence ID" value="TDR72485.1"/>
    <property type="molecule type" value="Genomic_DNA"/>
</dbReference>
<dbReference type="NCBIfam" id="TIGR00628">
    <property type="entry name" value="ung"/>
    <property type="match status" value="1"/>
</dbReference>
<comment type="catalytic activity">
    <reaction evidence="1 9 11">
        <text>Hydrolyzes single-stranded DNA or mismatched double-stranded DNA and polynucleotides, releasing free uracil.</text>
        <dbReference type="EC" id="3.2.2.27"/>
    </reaction>
</comment>
<reference evidence="13 14" key="1">
    <citation type="submission" date="2019-03" db="EMBL/GenBank/DDBJ databases">
        <title>Genomic Encyclopedia of Type Strains, Phase III (KMG-III): the genomes of soil and plant-associated and newly described type strains.</title>
        <authorList>
            <person name="Whitman W."/>
        </authorList>
    </citation>
    <scope>NUCLEOTIDE SEQUENCE [LARGE SCALE GENOMIC DNA]</scope>
    <source>
        <strain evidence="13 14">CECT 8976</strain>
    </source>
</reference>
<dbReference type="GO" id="GO:0004844">
    <property type="term" value="F:uracil DNA N-glycosylase activity"/>
    <property type="evidence" value="ECO:0007669"/>
    <property type="project" value="UniProtKB-UniRule"/>
</dbReference>
<feature type="active site" description="Proton acceptor" evidence="9 10">
    <location>
        <position position="75"/>
    </location>
</feature>
<dbReference type="SUPFAM" id="SSF52141">
    <property type="entry name" value="Uracil-DNA glycosylase-like"/>
    <property type="match status" value="1"/>
</dbReference>
<dbReference type="OrthoDB" id="9804372at2"/>
<dbReference type="InterPro" id="IPR036895">
    <property type="entry name" value="Uracil-DNA_glycosylase-like_sf"/>
</dbReference>
<dbReference type="CDD" id="cd10027">
    <property type="entry name" value="UDG-F1-like"/>
    <property type="match status" value="1"/>
</dbReference>
<dbReference type="NCBIfam" id="NF003591">
    <property type="entry name" value="PRK05254.1-4"/>
    <property type="match status" value="1"/>
</dbReference>
<dbReference type="HAMAP" id="MF_00148">
    <property type="entry name" value="UDG"/>
    <property type="match status" value="1"/>
</dbReference>
<evidence type="ECO:0000313" key="13">
    <source>
        <dbReference type="EMBL" id="TDR72485.1"/>
    </source>
</evidence>
<keyword evidence="7 9" id="KW-0378">Hydrolase</keyword>
<dbReference type="NCBIfam" id="NF003592">
    <property type="entry name" value="PRK05254.1-5"/>
    <property type="match status" value="1"/>
</dbReference>
<evidence type="ECO:0000256" key="2">
    <source>
        <dbReference type="ARBA" id="ARBA00002631"/>
    </source>
</evidence>
<organism evidence="13 14">
    <name type="scientific">Paludibacterium purpuratum</name>
    <dbReference type="NCBI Taxonomy" id="1144873"/>
    <lineage>
        <taxon>Bacteria</taxon>
        <taxon>Pseudomonadati</taxon>
        <taxon>Pseudomonadota</taxon>
        <taxon>Betaproteobacteria</taxon>
        <taxon>Neisseriales</taxon>
        <taxon>Chromobacteriaceae</taxon>
        <taxon>Paludibacterium</taxon>
    </lineage>
</organism>
<comment type="similarity">
    <text evidence="3 9 11">Belongs to the uracil-DNA glycosylase (UDG) superfamily. UNG family.</text>
</comment>
<dbReference type="Gene3D" id="3.40.470.10">
    <property type="entry name" value="Uracil-DNA glycosylase-like domain"/>
    <property type="match status" value="1"/>
</dbReference>
<evidence type="ECO:0000256" key="11">
    <source>
        <dbReference type="RuleBase" id="RU003780"/>
    </source>
</evidence>
<evidence type="ECO:0000313" key="14">
    <source>
        <dbReference type="Proteomes" id="UP000295611"/>
    </source>
</evidence>
<evidence type="ECO:0000256" key="4">
    <source>
        <dbReference type="ARBA" id="ARBA00012030"/>
    </source>
</evidence>
<dbReference type="InterPro" id="IPR002043">
    <property type="entry name" value="UDG_fam1"/>
</dbReference>
<evidence type="ECO:0000256" key="7">
    <source>
        <dbReference type="ARBA" id="ARBA00022801"/>
    </source>
</evidence>
<dbReference type="PROSITE" id="PS00130">
    <property type="entry name" value="U_DNA_GLYCOSYLASE"/>
    <property type="match status" value="1"/>
</dbReference>
<protein>
    <recommendedName>
        <fullName evidence="5 9">Uracil-DNA glycosylase</fullName>
        <shortName evidence="9">UDG</shortName>
        <ecNumber evidence="4 9">3.2.2.27</ecNumber>
    </recommendedName>
</protein>
<name>A0A4R7B0B2_9NEIS</name>
<evidence type="ECO:0000256" key="6">
    <source>
        <dbReference type="ARBA" id="ARBA00022763"/>
    </source>
</evidence>
<dbReference type="InterPro" id="IPR005122">
    <property type="entry name" value="Uracil-DNA_glycosylase-like"/>
</dbReference>
<sequence length="236" mass="26080">MSSYSFLADALQSVHPGWLPTLNQENVRAALLELDRQLSELQSCGTEIYPPRQAIFRALEFCAPEQVRVVILGQDPYHGTGEAMGLSFSVPDSVRIPPSLRNIYKELARDTGFTLPAHGDLTPWAKQGVLLLNSVMTVEADKAGSHGRLGWQTVSNALINTVNAQNPGCVFMLWGNWARSNADKIDQRRHLVLEAVHPSPLSASRGFMQCGHFSKANDWLRQHGAAPLQWNLDSLV</sequence>
<accession>A0A4R7B0B2</accession>
<dbReference type="AlphaFoldDB" id="A0A4R7B0B2"/>
<dbReference type="RefSeq" id="WP_133683493.1">
    <property type="nucleotide sequence ID" value="NZ_SNZP01000016.1"/>
</dbReference>
<dbReference type="EC" id="3.2.2.27" evidence="4 9"/>
<dbReference type="NCBIfam" id="NF003588">
    <property type="entry name" value="PRK05254.1-1"/>
    <property type="match status" value="1"/>
</dbReference>
<keyword evidence="9" id="KW-0963">Cytoplasm</keyword>
<dbReference type="SMART" id="SM00987">
    <property type="entry name" value="UreE_C"/>
    <property type="match status" value="1"/>
</dbReference>
<feature type="domain" description="Uracil-DNA glycosylase-like" evidence="12">
    <location>
        <begin position="60"/>
        <end position="220"/>
    </location>
</feature>
<keyword evidence="14" id="KW-1185">Reference proteome</keyword>
<dbReference type="GO" id="GO:0097510">
    <property type="term" value="P:base-excision repair, AP site formation via deaminated base removal"/>
    <property type="evidence" value="ECO:0007669"/>
    <property type="project" value="TreeGrafter"/>
</dbReference>
<evidence type="ECO:0000256" key="8">
    <source>
        <dbReference type="ARBA" id="ARBA00023204"/>
    </source>
</evidence>